<dbReference type="Proteomes" id="UP001230188">
    <property type="component" value="Unassembled WGS sequence"/>
</dbReference>
<accession>A0AAD7UAB7</accession>
<feature type="domain" description="Tyrosine-protein phosphatase" evidence="5">
    <location>
        <begin position="319"/>
        <end position="467"/>
    </location>
</feature>
<comment type="caution">
    <text evidence="6">The sequence shown here is derived from an EMBL/GenBank/DDBJ whole genome shotgun (WGS) entry which is preliminary data.</text>
</comment>
<evidence type="ECO:0000313" key="7">
    <source>
        <dbReference type="Proteomes" id="UP001230188"/>
    </source>
</evidence>
<dbReference type="SUPFAM" id="SSF52799">
    <property type="entry name" value="(Phosphotyrosine protein) phosphatases II"/>
    <property type="match status" value="1"/>
</dbReference>
<sequence length="502" mass="57116">MNAHRVGAVTAAPQSPNINRSWALAVGSDAMQERVHSLLAYQKRKAKLPRRKVRNFAQKLPEEEPLPVDPDEEARERAKLELVINGCSLQGLRIAEGIEEFRVALQAAKKRAESEAAEEGDFKKPRIIVAPDLELFVAHPTEPIRAIAPGWDPKRVARDMLERDAEKMSSVFREHNATRRHRRNADKRPVSIHRPGPVVINKYEYLKHVAKSEGLSYDEWRRQQDLKDEQATESKKQMILEERRTVEVNASDPRPSPADLLNAEAAVVRHRRGDDAIAKAAKRRKRMERRWRRCRSFLTINSMIHLRSQGMGLVYEEQDAFFVETDLVFSSAKLAKNRTRLLDLGVTHIVKITSDFSVMDDDVEFPDDFIYCRVEVSDAATQPQDRIKLEYEMGRRFIAGGHAVGGRVLICCDDGINRSPALVVAYLLWERDLCLKTAYRLVVLHDPDIRFGPSISLFLSLLEIEVRHSTSDISIGLEVSSSKNETDRRRSGQREAFAAYAG</sequence>
<dbReference type="CDD" id="cd14498">
    <property type="entry name" value="DSP"/>
    <property type="match status" value="1"/>
</dbReference>
<keyword evidence="4" id="KW-0904">Protein phosphatase</keyword>
<keyword evidence="7" id="KW-1185">Reference proteome</keyword>
<evidence type="ECO:0000256" key="3">
    <source>
        <dbReference type="ARBA" id="ARBA00022801"/>
    </source>
</evidence>
<dbReference type="GO" id="GO:0043409">
    <property type="term" value="P:negative regulation of MAPK cascade"/>
    <property type="evidence" value="ECO:0007669"/>
    <property type="project" value="TreeGrafter"/>
</dbReference>
<evidence type="ECO:0000256" key="2">
    <source>
        <dbReference type="ARBA" id="ARBA00013064"/>
    </source>
</evidence>
<dbReference type="SMART" id="SM00195">
    <property type="entry name" value="DSPc"/>
    <property type="match status" value="1"/>
</dbReference>
<evidence type="ECO:0000313" key="6">
    <source>
        <dbReference type="EMBL" id="KAJ8600745.1"/>
    </source>
</evidence>
<dbReference type="GO" id="GO:0008330">
    <property type="term" value="F:protein tyrosine/threonine phosphatase activity"/>
    <property type="evidence" value="ECO:0007669"/>
    <property type="project" value="TreeGrafter"/>
</dbReference>
<keyword evidence="3" id="KW-0378">Hydrolase</keyword>
<dbReference type="EC" id="3.1.3.48" evidence="2"/>
<name>A0AAD7UAB7_9STRA</name>
<evidence type="ECO:0000256" key="1">
    <source>
        <dbReference type="ARBA" id="ARBA00008601"/>
    </source>
</evidence>
<dbReference type="AlphaFoldDB" id="A0AAD7UAB7"/>
<dbReference type="GO" id="GO:0033550">
    <property type="term" value="F:MAP kinase tyrosine phosphatase activity"/>
    <property type="evidence" value="ECO:0007669"/>
    <property type="project" value="TreeGrafter"/>
</dbReference>
<dbReference type="GO" id="GO:0005737">
    <property type="term" value="C:cytoplasm"/>
    <property type="evidence" value="ECO:0007669"/>
    <property type="project" value="TreeGrafter"/>
</dbReference>
<organism evidence="6 7">
    <name type="scientific">Chrysophaeum taylorii</name>
    <dbReference type="NCBI Taxonomy" id="2483200"/>
    <lineage>
        <taxon>Eukaryota</taxon>
        <taxon>Sar</taxon>
        <taxon>Stramenopiles</taxon>
        <taxon>Ochrophyta</taxon>
        <taxon>Pelagophyceae</taxon>
        <taxon>Pelagomonadales</taxon>
        <taxon>Pelagomonadaceae</taxon>
        <taxon>Chrysophaeum</taxon>
    </lineage>
</organism>
<reference evidence="6" key="1">
    <citation type="submission" date="2023-01" db="EMBL/GenBank/DDBJ databases">
        <title>Metagenome sequencing of chrysophaentin producing Chrysophaeum taylorii.</title>
        <authorList>
            <person name="Davison J."/>
            <person name="Bewley C."/>
        </authorList>
    </citation>
    <scope>NUCLEOTIDE SEQUENCE</scope>
    <source>
        <strain evidence="6">NIES-1699</strain>
    </source>
</reference>
<gene>
    <name evidence="6" type="ORF">CTAYLR_003936</name>
</gene>
<evidence type="ECO:0000259" key="5">
    <source>
        <dbReference type="SMART" id="SM00195"/>
    </source>
</evidence>
<dbReference type="Gene3D" id="3.90.190.10">
    <property type="entry name" value="Protein tyrosine phosphatase superfamily"/>
    <property type="match status" value="1"/>
</dbReference>
<dbReference type="GO" id="GO:0017017">
    <property type="term" value="F:MAP kinase tyrosine/serine/threonine phosphatase activity"/>
    <property type="evidence" value="ECO:0007669"/>
    <property type="project" value="TreeGrafter"/>
</dbReference>
<dbReference type="InterPro" id="IPR000340">
    <property type="entry name" value="Dual-sp_phosphatase_cat-dom"/>
</dbReference>
<dbReference type="InterPro" id="IPR029021">
    <property type="entry name" value="Prot-tyrosine_phosphatase-like"/>
</dbReference>
<dbReference type="InterPro" id="IPR020422">
    <property type="entry name" value="TYR_PHOSPHATASE_DUAL_dom"/>
</dbReference>
<proteinExistence type="inferred from homology"/>
<evidence type="ECO:0000256" key="4">
    <source>
        <dbReference type="ARBA" id="ARBA00022912"/>
    </source>
</evidence>
<dbReference type="EMBL" id="JAQMWT010000480">
    <property type="protein sequence ID" value="KAJ8600745.1"/>
    <property type="molecule type" value="Genomic_DNA"/>
</dbReference>
<dbReference type="PANTHER" id="PTHR10159:SF519">
    <property type="entry name" value="DUAL SPECIFICITY PROTEIN PHOSPHATASE MPK3"/>
    <property type="match status" value="1"/>
</dbReference>
<protein>
    <recommendedName>
        <fullName evidence="2">protein-tyrosine-phosphatase</fullName>
        <ecNumber evidence="2">3.1.3.48</ecNumber>
    </recommendedName>
</protein>
<comment type="similarity">
    <text evidence="1">Belongs to the protein-tyrosine phosphatase family. Non-receptor class dual specificity subfamily.</text>
</comment>
<dbReference type="Pfam" id="PF00782">
    <property type="entry name" value="DSPc"/>
    <property type="match status" value="1"/>
</dbReference>
<dbReference type="PANTHER" id="PTHR10159">
    <property type="entry name" value="DUAL SPECIFICITY PROTEIN PHOSPHATASE"/>
    <property type="match status" value="1"/>
</dbReference>